<evidence type="ECO:0000256" key="2">
    <source>
        <dbReference type="ARBA" id="ARBA00023125"/>
    </source>
</evidence>
<accession>A0A4Q2L691</accession>
<evidence type="ECO:0000259" key="4">
    <source>
        <dbReference type="PROSITE" id="PS50043"/>
    </source>
</evidence>
<evidence type="ECO:0000313" key="5">
    <source>
        <dbReference type="EMBL" id="RXZ72440.1"/>
    </source>
</evidence>
<evidence type="ECO:0000256" key="3">
    <source>
        <dbReference type="ARBA" id="ARBA00023163"/>
    </source>
</evidence>
<dbReference type="SUPFAM" id="SSF46894">
    <property type="entry name" value="C-terminal effector domain of the bipartite response regulators"/>
    <property type="match status" value="1"/>
</dbReference>
<keyword evidence="3" id="KW-0804">Transcription</keyword>
<dbReference type="EMBL" id="SDPN01000005">
    <property type="protein sequence ID" value="RXZ72440.1"/>
    <property type="molecule type" value="Genomic_DNA"/>
</dbReference>
<dbReference type="PANTHER" id="PTHR44688:SF16">
    <property type="entry name" value="DNA-BINDING TRANSCRIPTIONAL ACTIVATOR DEVR_DOSR"/>
    <property type="match status" value="1"/>
</dbReference>
<dbReference type="SMART" id="SM00421">
    <property type="entry name" value="HTH_LUXR"/>
    <property type="match status" value="1"/>
</dbReference>
<dbReference type="PANTHER" id="PTHR44688">
    <property type="entry name" value="DNA-BINDING TRANSCRIPTIONAL ACTIVATOR DEVR_DOSR"/>
    <property type="match status" value="1"/>
</dbReference>
<dbReference type="SUPFAM" id="SSF48452">
    <property type="entry name" value="TPR-like"/>
    <property type="match status" value="2"/>
</dbReference>
<dbReference type="InterPro" id="IPR000792">
    <property type="entry name" value="Tscrpt_reg_LuxR_C"/>
</dbReference>
<reference evidence="5 6" key="1">
    <citation type="submission" date="2019-01" db="EMBL/GenBank/DDBJ databases">
        <title>Agromyces.</title>
        <authorList>
            <person name="Li J."/>
        </authorList>
    </citation>
    <scope>NUCLEOTIDE SEQUENCE [LARGE SCALE GENOMIC DNA]</scope>
    <source>
        <strain evidence="5 6">DSM 15934</strain>
    </source>
</reference>
<keyword evidence="2" id="KW-0238">DNA-binding</keyword>
<dbReference type="CDD" id="cd06170">
    <property type="entry name" value="LuxR_C_like"/>
    <property type="match status" value="1"/>
</dbReference>
<comment type="caution">
    <text evidence="5">The sequence shown here is derived from an EMBL/GenBank/DDBJ whole genome shotgun (WGS) entry which is preliminary data.</text>
</comment>
<dbReference type="OrthoDB" id="27092at2"/>
<dbReference type="Pfam" id="PF00196">
    <property type="entry name" value="GerE"/>
    <property type="match status" value="1"/>
</dbReference>
<dbReference type="PROSITE" id="PS50043">
    <property type="entry name" value="HTH_LUXR_2"/>
    <property type="match status" value="1"/>
</dbReference>
<dbReference type="AlphaFoldDB" id="A0A4Q2L691"/>
<dbReference type="PRINTS" id="PR00038">
    <property type="entry name" value="HTHLUXR"/>
</dbReference>
<name>A0A4Q2L691_9MICO</name>
<evidence type="ECO:0000313" key="6">
    <source>
        <dbReference type="Proteomes" id="UP000293865"/>
    </source>
</evidence>
<dbReference type="GO" id="GO:0003677">
    <property type="term" value="F:DNA binding"/>
    <property type="evidence" value="ECO:0007669"/>
    <property type="project" value="UniProtKB-KW"/>
</dbReference>
<feature type="domain" description="HTH luxR-type" evidence="4">
    <location>
        <begin position="489"/>
        <end position="557"/>
    </location>
</feature>
<dbReference type="PROSITE" id="PS00622">
    <property type="entry name" value="HTH_LUXR_1"/>
    <property type="match status" value="1"/>
</dbReference>
<proteinExistence type="predicted"/>
<dbReference type="Gene3D" id="1.10.10.10">
    <property type="entry name" value="Winged helix-like DNA-binding domain superfamily/Winged helix DNA-binding domain"/>
    <property type="match status" value="1"/>
</dbReference>
<dbReference type="Gene3D" id="1.25.40.10">
    <property type="entry name" value="Tetratricopeptide repeat domain"/>
    <property type="match status" value="3"/>
</dbReference>
<keyword evidence="6" id="KW-1185">Reference proteome</keyword>
<dbReference type="InterPro" id="IPR036388">
    <property type="entry name" value="WH-like_DNA-bd_sf"/>
</dbReference>
<dbReference type="InterPro" id="IPR016032">
    <property type="entry name" value="Sig_transdc_resp-reg_C-effctor"/>
</dbReference>
<sequence>MSAARSLERGDRALREWSWHEARAAFEEALLDDETPEALEGLGTAASWLDDADTAISARERAYRLYRGRDDAEAAARVAVSLADDLVTFRGERAVASGWLQRARRRLEDRPDSPVLVWADAVEASMAMLYERDLPRALALAEHGVANGRRIGDVDAEMIALSLLGLVMVSSGRLAEGVRVLDEAAAAAVSGEVRDPVVSAAVCCVFVTASARIRDFDRLAQWSRHVMQVSQEWTNRSMFTYPRIEHAAALVWWGRWGEAEQELAEALTDMSARPQLAALALLRLADLRRRQGRYDEARSLLDELDESPHGIAYGERAESVRAVLALDSGDLVTAAEAAERDLRALPSDDIVEHVDGLGVLVRARLGLGDREEAQRAADTLRSIADATPTAPIRASASLAAGLVAAARGEHAAARGWFESAIAVYRAGGATFETARARIELARSVSALGQPQRALEEARKAVTAFEELGARADAASAQTVAADLESSVRPARRPGPLTAREAEVLRMVAAGMTNDEIAAALVLSVRTIERHLSNIYAKIGATGRAARAAAASYAHTHAIA</sequence>
<protein>
    <submittedName>
        <fullName evidence="5">LuxR family transcriptional regulator</fullName>
    </submittedName>
</protein>
<keyword evidence="1" id="KW-0805">Transcription regulation</keyword>
<organism evidence="5 6">
    <name type="scientific">Agromyces albus</name>
    <dbReference type="NCBI Taxonomy" id="205332"/>
    <lineage>
        <taxon>Bacteria</taxon>
        <taxon>Bacillati</taxon>
        <taxon>Actinomycetota</taxon>
        <taxon>Actinomycetes</taxon>
        <taxon>Micrococcales</taxon>
        <taxon>Microbacteriaceae</taxon>
        <taxon>Agromyces</taxon>
    </lineage>
</organism>
<evidence type="ECO:0000256" key="1">
    <source>
        <dbReference type="ARBA" id="ARBA00023015"/>
    </source>
</evidence>
<dbReference type="RefSeq" id="WP_129519703.1">
    <property type="nucleotide sequence ID" value="NZ_SDPN01000005.1"/>
</dbReference>
<dbReference type="GO" id="GO:0006355">
    <property type="term" value="P:regulation of DNA-templated transcription"/>
    <property type="evidence" value="ECO:0007669"/>
    <property type="project" value="InterPro"/>
</dbReference>
<dbReference type="InterPro" id="IPR011990">
    <property type="entry name" value="TPR-like_helical_dom_sf"/>
</dbReference>
<gene>
    <name evidence="5" type="ORF">ESP51_04555</name>
</gene>
<dbReference type="Proteomes" id="UP000293865">
    <property type="component" value="Unassembled WGS sequence"/>
</dbReference>